<evidence type="ECO:0000256" key="1">
    <source>
        <dbReference type="SAM" id="MobiDB-lite"/>
    </source>
</evidence>
<evidence type="ECO:0000313" key="2">
    <source>
        <dbReference type="EMBL" id="CAD8086599.1"/>
    </source>
</evidence>
<gene>
    <name evidence="2" type="ORF">PSON_ATCC_30995.1.T0500095</name>
</gene>
<comment type="caution">
    <text evidence="2">The sequence shown here is derived from an EMBL/GenBank/DDBJ whole genome shotgun (WGS) entry which is preliminary data.</text>
</comment>
<keyword evidence="3" id="KW-1185">Reference proteome</keyword>
<dbReference type="OrthoDB" id="306702at2759"/>
<dbReference type="EMBL" id="CAJJDN010000050">
    <property type="protein sequence ID" value="CAD8086599.1"/>
    <property type="molecule type" value="Genomic_DNA"/>
</dbReference>
<dbReference type="AlphaFoldDB" id="A0A8S1N643"/>
<protein>
    <submittedName>
        <fullName evidence="2">Uncharacterized protein</fullName>
    </submittedName>
</protein>
<accession>A0A8S1N643</accession>
<sequence length="296" mass="36162">MIKRKEIIAKNKKKVQIQNKPQLIFNIKRRLNEQAFDNIFFSNEEEMIKFLYSRKQKRLNLDELVENLSLNEKKEKIVGLQRISLQDINQNINFDFKETVEKSLIEFKRDSFVTKFRTDFRNKLLSENRKKIIIQLEQNKNQLISVDEKTYYEYEEDYYIIQKLEKENVKSQITMKIDTKQIERQIEEQQFENETEKSFDSENSQRTDYDDYDSLDEDTSLQEEYEEEYYSDGDNDDSIDYKRIYQNQIPFNQDDIEIDDKDDVKQENQSEIFTIFIKQHEKFIKDQKNEVYQFLC</sequence>
<organism evidence="2 3">
    <name type="scientific">Paramecium sonneborni</name>
    <dbReference type="NCBI Taxonomy" id="65129"/>
    <lineage>
        <taxon>Eukaryota</taxon>
        <taxon>Sar</taxon>
        <taxon>Alveolata</taxon>
        <taxon>Ciliophora</taxon>
        <taxon>Intramacronucleata</taxon>
        <taxon>Oligohymenophorea</taxon>
        <taxon>Peniculida</taxon>
        <taxon>Parameciidae</taxon>
        <taxon>Paramecium</taxon>
    </lineage>
</organism>
<dbReference type="Proteomes" id="UP000692954">
    <property type="component" value="Unassembled WGS sequence"/>
</dbReference>
<feature type="compositionally biased region" description="Basic and acidic residues" evidence="1">
    <location>
        <begin position="194"/>
        <end position="209"/>
    </location>
</feature>
<evidence type="ECO:0000313" key="3">
    <source>
        <dbReference type="Proteomes" id="UP000692954"/>
    </source>
</evidence>
<feature type="region of interest" description="Disordered" evidence="1">
    <location>
        <begin position="189"/>
        <end position="222"/>
    </location>
</feature>
<reference evidence="2" key="1">
    <citation type="submission" date="2021-01" db="EMBL/GenBank/DDBJ databases">
        <authorList>
            <consortium name="Genoscope - CEA"/>
            <person name="William W."/>
        </authorList>
    </citation>
    <scope>NUCLEOTIDE SEQUENCE</scope>
</reference>
<proteinExistence type="predicted"/>
<feature type="compositionally biased region" description="Acidic residues" evidence="1">
    <location>
        <begin position="210"/>
        <end position="222"/>
    </location>
</feature>
<name>A0A8S1N643_9CILI</name>